<reference evidence="2 3" key="1">
    <citation type="submission" date="2019-05" db="EMBL/GenBank/DDBJ databases">
        <authorList>
            <person name="Hariharan J."/>
            <person name="Choudoir M.J."/>
            <person name="Diebold P."/>
            <person name="Panke-Buisse K."/>
            <person name="Buckley D.H."/>
        </authorList>
    </citation>
    <scope>NUCLEOTIDE SEQUENCE [LARGE SCALE GENOMIC DNA]</scope>
    <source>
        <strain evidence="2 3">SUN51</strain>
    </source>
</reference>
<evidence type="ECO:0000313" key="2">
    <source>
        <dbReference type="EMBL" id="KAA0941201.1"/>
    </source>
</evidence>
<sequence>MTGELPIDRRHQPYVQVNGGRRDDAHPSRAHSARSEGCPYRGRGMSSRGTRSRVPTCLAASISQ</sequence>
<organism evidence="2 3">
    <name type="scientific">Streptomyces apricus</name>
    <dbReference type="NCBI Taxonomy" id="1828112"/>
    <lineage>
        <taxon>Bacteria</taxon>
        <taxon>Bacillati</taxon>
        <taxon>Actinomycetota</taxon>
        <taxon>Actinomycetes</taxon>
        <taxon>Kitasatosporales</taxon>
        <taxon>Streptomycetaceae</taxon>
        <taxon>Streptomyces</taxon>
    </lineage>
</organism>
<feature type="compositionally biased region" description="Low complexity" evidence="1">
    <location>
        <begin position="41"/>
        <end position="53"/>
    </location>
</feature>
<keyword evidence="3" id="KW-1185">Reference proteome</keyword>
<feature type="region of interest" description="Disordered" evidence="1">
    <location>
        <begin position="1"/>
        <end position="64"/>
    </location>
</feature>
<accession>A0A5B0BI84</accession>
<gene>
    <name evidence="2" type="ORF">FGF04_06670</name>
</gene>
<proteinExistence type="predicted"/>
<feature type="compositionally biased region" description="Basic and acidic residues" evidence="1">
    <location>
        <begin position="1"/>
        <end position="11"/>
    </location>
</feature>
<protein>
    <submittedName>
        <fullName evidence="2">Uncharacterized protein</fullName>
    </submittedName>
</protein>
<evidence type="ECO:0000313" key="3">
    <source>
        <dbReference type="Proteomes" id="UP000324965"/>
    </source>
</evidence>
<dbReference type="AlphaFoldDB" id="A0A5B0BI84"/>
<name>A0A5B0BI84_9ACTN</name>
<comment type="caution">
    <text evidence="2">The sequence shown here is derived from an EMBL/GenBank/DDBJ whole genome shotgun (WGS) entry which is preliminary data.</text>
</comment>
<dbReference type="EMBL" id="VDFC01000018">
    <property type="protein sequence ID" value="KAA0941201.1"/>
    <property type="molecule type" value="Genomic_DNA"/>
</dbReference>
<dbReference type="Proteomes" id="UP000324965">
    <property type="component" value="Unassembled WGS sequence"/>
</dbReference>
<evidence type="ECO:0000256" key="1">
    <source>
        <dbReference type="SAM" id="MobiDB-lite"/>
    </source>
</evidence>